<evidence type="ECO:0000256" key="1">
    <source>
        <dbReference type="SAM" id="MobiDB-lite"/>
    </source>
</evidence>
<accession>E4WRW7</accession>
<dbReference type="EMBL" id="FN653015">
    <property type="protein sequence ID" value="CBY20499.1"/>
    <property type="molecule type" value="Genomic_DNA"/>
</dbReference>
<name>E4WRW7_OIKDI</name>
<keyword evidence="3" id="KW-1185">Reference proteome</keyword>
<feature type="region of interest" description="Disordered" evidence="1">
    <location>
        <begin position="105"/>
        <end position="125"/>
    </location>
</feature>
<dbReference type="InParanoid" id="E4WRW7"/>
<dbReference type="Proteomes" id="UP000001307">
    <property type="component" value="Unassembled WGS sequence"/>
</dbReference>
<dbReference type="AlphaFoldDB" id="E4WRW7"/>
<sequence length="125" mass="15151">MDDTKLTRLDEFKWNAANLQAIQLKKKELGKEFEASENETFKEWFFENVVSSEKFLDDIEYGFARKRSKYYHVFFRKIYHHVWEMVERDGPFEIGAFNEFRKEREPPIAETDGSPSDHPSFYHWN</sequence>
<protein>
    <submittedName>
        <fullName evidence="2">Uncharacterized protein</fullName>
    </submittedName>
</protein>
<evidence type="ECO:0000313" key="2">
    <source>
        <dbReference type="EMBL" id="CBY20499.1"/>
    </source>
</evidence>
<reference evidence="2" key="1">
    <citation type="journal article" date="2010" name="Science">
        <title>Plasticity of animal genome architecture unmasked by rapid evolution of a pelagic tunicate.</title>
        <authorList>
            <person name="Denoeud F."/>
            <person name="Henriet S."/>
            <person name="Mungpakdee S."/>
            <person name="Aury J.M."/>
            <person name="Da Silva C."/>
            <person name="Brinkmann H."/>
            <person name="Mikhaleva J."/>
            <person name="Olsen L.C."/>
            <person name="Jubin C."/>
            <person name="Canestro C."/>
            <person name="Bouquet J.M."/>
            <person name="Danks G."/>
            <person name="Poulain J."/>
            <person name="Campsteijn C."/>
            <person name="Adamski M."/>
            <person name="Cross I."/>
            <person name="Yadetie F."/>
            <person name="Muffato M."/>
            <person name="Louis A."/>
            <person name="Butcher S."/>
            <person name="Tsagkogeorga G."/>
            <person name="Konrad A."/>
            <person name="Singh S."/>
            <person name="Jensen M.F."/>
            <person name="Cong E.H."/>
            <person name="Eikeseth-Otteraa H."/>
            <person name="Noel B."/>
            <person name="Anthouard V."/>
            <person name="Porcel B.M."/>
            <person name="Kachouri-Lafond R."/>
            <person name="Nishino A."/>
            <person name="Ugolini M."/>
            <person name="Chourrout P."/>
            <person name="Nishida H."/>
            <person name="Aasland R."/>
            <person name="Huzurbazar S."/>
            <person name="Westhof E."/>
            <person name="Delsuc F."/>
            <person name="Lehrach H."/>
            <person name="Reinhardt R."/>
            <person name="Weissenbach J."/>
            <person name="Roy S.W."/>
            <person name="Artiguenave F."/>
            <person name="Postlethwait J.H."/>
            <person name="Manak J.R."/>
            <person name="Thompson E.M."/>
            <person name="Jaillon O."/>
            <person name="Du Pasquier L."/>
            <person name="Boudinot P."/>
            <person name="Liberles D.A."/>
            <person name="Volff J.N."/>
            <person name="Philippe H."/>
            <person name="Lenhard B."/>
            <person name="Roest Crollius H."/>
            <person name="Wincker P."/>
            <person name="Chourrout D."/>
        </authorList>
    </citation>
    <scope>NUCLEOTIDE SEQUENCE [LARGE SCALE GENOMIC DNA]</scope>
</reference>
<evidence type="ECO:0000313" key="3">
    <source>
        <dbReference type="Proteomes" id="UP000001307"/>
    </source>
</evidence>
<gene>
    <name evidence="2" type="ORF">GSOID_T00000497001</name>
</gene>
<organism evidence="2">
    <name type="scientific">Oikopleura dioica</name>
    <name type="common">Tunicate</name>
    <dbReference type="NCBI Taxonomy" id="34765"/>
    <lineage>
        <taxon>Eukaryota</taxon>
        <taxon>Metazoa</taxon>
        <taxon>Chordata</taxon>
        <taxon>Tunicata</taxon>
        <taxon>Appendicularia</taxon>
        <taxon>Copelata</taxon>
        <taxon>Oikopleuridae</taxon>
        <taxon>Oikopleura</taxon>
    </lineage>
</organism>
<proteinExistence type="predicted"/>